<proteinExistence type="inferred from homology"/>
<evidence type="ECO:0000313" key="7">
    <source>
        <dbReference type="Proteomes" id="UP000244932"/>
    </source>
</evidence>
<dbReference type="InterPro" id="IPR029055">
    <property type="entry name" value="Ntn_hydrolases_N"/>
</dbReference>
<dbReference type="Gene3D" id="3.60.20.40">
    <property type="match status" value="1"/>
</dbReference>
<evidence type="ECO:0000313" key="6">
    <source>
        <dbReference type="EMBL" id="SPF30239.1"/>
    </source>
</evidence>
<dbReference type="Pfam" id="PF01019">
    <property type="entry name" value="G_glu_transpept"/>
    <property type="match status" value="2"/>
</dbReference>
<dbReference type="PANTHER" id="PTHR43199:SF1">
    <property type="entry name" value="GLUTATHIONE HYDROLASE PROENZYME"/>
    <property type="match status" value="1"/>
</dbReference>
<gene>
    <name evidence="6" type="primary">acyI</name>
    <name evidence="6" type="ORF">POI8812_02575</name>
</gene>
<dbReference type="RefSeq" id="WP_108782949.1">
    <property type="nucleotide sequence ID" value="NZ_OMKW01000003.1"/>
</dbReference>
<keyword evidence="4" id="KW-0865">Zymogen</keyword>
<evidence type="ECO:0000256" key="5">
    <source>
        <dbReference type="SAM" id="MobiDB-lite"/>
    </source>
</evidence>
<evidence type="ECO:0000256" key="2">
    <source>
        <dbReference type="ARBA" id="ARBA00022679"/>
    </source>
</evidence>
<comment type="similarity">
    <text evidence="1">Belongs to the gamma-glutamyltransferase family.</text>
</comment>
<evidence type="ECO:0000256" key="1">
    <source>
        <dbReference type="ARBA" id="ARBA00009381"/>
    </source>
</evidence>
<dbReference type="InterPro" id="IPR051792">
    <property type="entry name" value="GGT_bact"/>
</dbReference>
<keyword evidence="3" id="KW-0378">Hydrolase</keyword>
<keyword evidence="2" id="KW-0808">Transferase</keyword>
<dbReference type="InterPro" id="IPR043137">
    <property type="entry name" value="GGT_ssub_C"/>
</dbReference>
<feature type="compositionally biased region" description="Basic and acidic residues" evidence="5">
    <location>
        <begin position="471"/>
        <end position="484"/>
    </location>
</feature>
<dbReference type="GO" id="GO:0016787">
    <property type="term" value="F:hydrolase activity"/>
    <property type="evidence" value="ECO:0007669"/>
    <property type="project" value="UniProtKB-KW"/>
</dbReference>
<dbReference type="GO" id="GO:0016740">
    <property type="term" value="F:transferase activity"/>
    <property type="evidence" value="ECO:0007669"/>
    <property type="project" value="UniProtKB-KW"/>
</dbReference>
<dbReference type="Proteomes" id="UP000244932">
    <property type="component" value="Unassembled WGS sequence"/>
</dbReference>
<evidence type="ECO:0000256" key="3">
    <source>
        <dbReference type="ARBA" id="ARBA00022801"/>
    </source>
</evidence>
<organism evidence="6 7">
    <name type="scientific">Pontivivens insulae</name>
    <dbReference type="NCBI Taxonomy" id="1639689"/>
    <lineage>
        <taxon>Bacteria</taxon>
        <taxon>Pseudomonadati</taxon>
        <taxon>Pseudomonadota</taxon>
        <taxon>Alphaproteobacteria</taxon>
        <taxon>Rhodobacterales</taxon>
        <taxon>Paracoccaceae</taxon>
        <taxon>Pontivivens</taxon>
    </lineage>
</organism>
<feature type="region of interest" description="Disordered" evidence="5">
    <location>
        <begin position="471"/>
        <end position="490"/>
    </location>
</feature>
<sequence length="490" mass="51429">MIAVATGHAKTSQAAFDVLEAGGTAIDACIAAALMAFVAEPVLAGPLGGGFLLHVPRDGQARMLDAFVQTPMRARSDQDIRAIEADFGTSTQTFHIGAGTVAASGLMPALFDAHAARGRIPMTELAAPAVKAARDGLTLTPFQARLNSIVAPILTASTGISALYAEDGKLRPAGTQMHNAALADVLEVSAIEGHRIFVDGEVGQALCQMDGSHLTLNDLRRYTAQYRTPLNVQRGDAEILLNPAPSIGGTQIALALMLCPHRANPVERAACLAAIHELRSQGEIDTSSAVLGELRRTLSRGGIRQTGTTHISVIDQKGDGAALTLSNGTGAGLLVPGTGIMPNNMLGEEDVVPGGIEGWQPNTRLTSAMCPTALRRADGGVSLLGSGGSNRIRSALTHVALNLLDHGMRLEQAIEAPRLHVDGIPSHLDAEAPLPEGELVALRNAWPEMLHWKEPSMYFGGVHAVRRDRTGRQVEAAADPRREGTALSRS</sequence>
<protein>
    <submittedName>
        <fullName evidence="6">Acylase ACY 1</fullName>
    </submittedName>
</protein>
<keyword evidence="7" id="KW-1185">Reference proteome</keyword>
<dbReference type="PANTHER" id="PTHR43199">
    <property type="entry name" value="GLUTATHIONE HYDROLASE"/>
    <property type="match status" value="1"/>
</dbReference>
<dbReference type="SUPFAM" id="SSF56235">
    <property type="entry name" value="N-terminal nucleophile aminohydrolases (Ntn hydrolases)"/>
    <property type="match status" value="1"/>
</dbReference>
<dbReference type="EMBL" id="OMKW01000003">
    <property type="protein sequence ID" value="SPF30239.1"/>
    <property type="molecule type" value="Genomic_DNA"/>
</dbReference>
<name>A0A2R8ADG2_9RHOB</name>
<accession>A0A2R8ADG2</accession>
<dbReference type="PRINTS" id="PR01210">
    <property type="entry name" value="GGTRANSPTASE"/>
</dbReference>
<dbReference type="AlphaFoldDB" id="A0A2R8ADG2"/>
<reference evidence="6 7" key="1">
    <citation type="submission" date="2018-03" db="EMBL/GenBank/DDBJ databases">
        <authorList>
            <person name="Keele B.F."/>
        </authorList>
    </citation>
    <scope>NUCLEOTIDE SEQUENCE [LARGE SCALE GENOMIC DNA]</scope>
    <source>
        <strain evidence="6 7">CeCT 8812</strain>
    </source>
</reference>
<evidence type="ECO:0000256" key="4">
    <source>
        <dbReference type="ARBA" id="ARBA00023145"/>
    </source>
</evidence>
<dbReference type="OrthoDB" id="9781342at2"/>